<dbReference type="AlphaFoldDB" id="A0A2P2MQN1"/>
<proteinExistence type="predicted"/>
<name>A0A2P2MQN1_RHIMU</name>
<protein>
    <submittedName>
        <fullName evidence="1">Uncharacterized protein</fullName>
    </submittedName>
</protein>
<dbReference type="EMBL" id="GGEC01052043">
    <property type="protein sequence ID" value="MBX32527.1"/>
    <property type="molecule type" value="Transcribed_RNA"/>
</dbReference>
<reference evidence="1" key="1">
    <citation type="submission" date="2018-02" db="EMBL/GenBank/DDBJ databases">
        <title>Rhizophora mucronata_Transcriptome.</title>
        <authorList>
            <person name="Meera S.P."/>
            <person name="Sreeshan A."/>
            <person name="Augustine A."/>
        </authorList>
    </citation>
    <scope>NUCLEOTIDE SEQUENCE</scope>
    <source>
        <tissue evidence="1">Leaf</tissue>
    </source>
</reference>
<sequence length="70" mass="7658">MSALKSYPCNCCITSGAIQHGVPTKVFLERCRSPVSNMQADTPKSANLTTPLESTKIFPALTSLWMCPWP</sequence>
<evidence type="ECO:0000313" key="1">
    <source>
        <dbReference type="EMBL" id="MBX32527.1"/>
    </source>
</evidence>
<organism evidence="1">
    <name type="scientific">Rhizophora mucronata</name>
    <name type="common">Asiatic mangrove</name>
    <dbReference type="NCBI Taxonomy" id="61149"/>
    <lineage>
        <taxon>Eukaryota</taxon>
        <taxon>Viridiplantae</taxon>
        <taxon>Streptophyta</taxon>
        <taxon>Embryophyta</taxon>
        <taxon>Tracheophyta</taxon>
        <taxon>Spermatophyta</taxon>
        <taxon>Magnoliopsida</taxon>
        <taxon>eudicotyledons</taxon>
        <taxon>Gunneridae</taxon>
        <taxon>Pentapetalae</taxon>
        <taxon>rosids</taxon>
        <taxon>fabids</taxon>
        <taxon>Malpighiales</taxon>
        <taxon>Rhizophoraceae</taxon>
        <taxon>Rhizophora</taxon>
    </lineage>
</organism>
<accession>A0A2P2MQN1</accession>